<dbReference type="PROSITE" id="PS52004">
    <property type="entry name" value="KS3_2"/>
    <property type="match status" value="1"/>
</dbReference>
<dbReference type="InterPro" id="IPR020806">
    <property type="entry name" value="PKS_PP-bd"/>
</dbReference>
<dbReference type="InterPro" id="IPR014031">
    <property type="entry name" value="Ketoacyl_synth_C"/>
</dbReference>
<dbReference type="GO" id="GO:0033068">
    <property type="term" value="P:macrolide biosynthetic process"/>
    <property type="evidence" value="ECO:0007669"/>
    <property type="project" value="UniProtKB-ARBA"/>
</dbReference>
<dbReference type="Pfam" id="PF14765">
    <property type="entry name" value="PS-DH"/>
    <property type="match status" value="1"/>
</dbReference>
<dbReference type="Pfam" id="PF02801">
    <property type="entry name" value="Ketoacyl-synt_C"/>
    <property type="match status" value="1"/>
</dbReference>
<dbReference type="Pfam" id="PF09277">
    <property type="entry name" value="Erythro-docking"/>
    <property type="match status" value="1"/>
</dbReference>
<gene>
    <name evidence="14" type="ORF">D8771_28440</name>
</gene>
<evidence type="ECO:0000259" key="12">
    <source>
        <dbReference type="PROSITE" id="PS52004"/>
    </source>
</evidence>
<feature type="active site" description="Proton donor; for dehydratase activity" evidence="9">
    <location>
        <position position="1280"/>
    </location>
</feature>
<dbReference type="InterPro" id="IPR018201">
    <property type="entry name" value="Ketoacyl_synth_AS"/>
</dbReference>
<dbReference type="InterPro" id="IPR020841">
    <property type="entry name" value="PKS_Beta-ketoAc_synthase_dom"/>
</dbReference>
<evidence type="ECO:0000256" key="6">
    <source>
        <dbReference type="ARBA" id="ARBA00023194"/>
    </source>
</evidence>
<dbReference type="Gene3D" id="3.40.47.10">
    <property type="match status" value="1"/>
</dbReference>
<dbReference type="Pfam" id="PF16197">
    <property type="entry name" value="KAsynt_C_assoc"/>
    <property type="match status" value="1"/>
</dbReference>
<comment type="pathway">
    <text evidence="2">Antibiotic biosynthesis.</text>
</comment>
<dbReference type="InterPro" id="IPR016036">
    <property type="entry name" value="Malonyl_transacylase_ACP-bd"/>
</dbReference>
<dbReference type="PROSITE" id="PS01162">
    <property type="entry name" value="QOR_ZETA_CRYSTAL"/>
    <property type="match status" value="1"/>
</dbReference>
<evidence type="ECO:0000256" key="4">
    <source>
        <dbReference type="ARBA" id="ARBA00022553"/>
    </source>
</evidence>
<dbReference type="Pfam" id="PF00109">
    <property type="entry name" value="ketoacyl-synt"/>
    <property type="match status" value="1"/>
</dbReference>
<dbReference type="Gene3D" id="3.10.129.110">
    <property type="entry name" value="Polyketide synthase dehydratase"/>
    <property type="match status" value="1"/>
</dbReference>
<keyword evidence="4" id="KW-0597">Phosphoprotein</keyword>
<evidence type="ECO:0000313" key="14">
    <source>
        <dbReference type="EMBL" id="TGG76877.1"/>
    </source>
</evidence>
<feature type="region of interest" description="Disordered" evidence="10">
    <location>
        <begin position="516"/>
        <end position="615"/>
    </location>
</feature>
<dbReference type="Pfam" id="PF08659">
    <property type="entry name" value="KR"/>
    <property type="match status" value="1"/>
</dbReference>
<dbReference type="Pfam" id="PF00550">
    <property type="entry name" value="PP-binding"/>
    <property type="match status" value="1"/>
</dbReference>
<feature type="compositionally biased region" description="Low complexity" evidence="10">
    <location>
        <begin position="526"/>
        <end position="542"/>
    </location>
</feature>
<dbReference type="GO" id="GO:0004312">
    <property type="term" value="F:fatty acid synthase activity"/>
    <property type="evidence" value="ECO:0007669"/>
    <property type="project" value="TreeGrafter"/>
</dbReference>
<dbReference type="CDD" id="cd05195">
    <property type="entry name" value="enoyl_red"/>
    <property type="match status" value="1"/>
</dbReference>
<reference evidence="14 15" key="1">
    <citation type="submission" date="2018-10" db="EMBL/GenBank/DDBJ databases">
        <title>Isolation of pseudouridimycin from Streptomyces albus DSM 40763.</title>
        <authorList>
            <person name="Rosenqvist P."/>
            <person name="Metsae-Ketelae M."/>
            <person name="Virta P."/>
        </authorList>
    </citation>
    <scope>NUCLEOTIDE SEQUENCE [LARGE SCALE GENOMIC DNA]</scope>
    <source>
        <strain evidence="14 15">DSM 40763</strain>
    </source>
</reference>
<dbReference type="InterPro" id="IPR013154">
    <property type="entry name" value="ADH-like_N"/>
</dbReference>
<dbReference type="Gene3D" id="1.10.1200.10">
    <property type="entry name" value="ACP-like"/>
    <property type="match status" value="1"/>
</dbReference>
<dbReference type="InterPro" id="IPR049900">
    <property type="entry name" value="PKS_mFAS_DH"/>
</dbReference>
<evidence type="ECO:0000256" key="5">
    <source>
        <dbReference type="ARBA" id="ARBA00022679"/>
    </source>
</evidence>
<dbReference type="EMBL" id="RCIY01000101">
    <property type="protein sequence ID" value="TGG76877.1"/>
    <property type="molecule type" value="Genomic_DNA"/>
</dbReference>
<dbReference type="InterPro" id="IPR020843">
    <property type="entry name" value="ER"/>
</dbReference>
<dbReference type="FunFam" id="3.40.366.10:FF:000002">
    <property type="entry name" value="Probable polyketide synthase 2"/>
    <property type="match status" value="1"/>
</dbReference>
<dbReference type="PROSITE" id="PS52019">
    <property type="entry name" value="PKS_MFAS_DH"/>
    <property type="match status" value="1"/>
</dbReference>
<evidence type="ECO:0000259" key="11">
    <source>
        <dbReference type="PROSITE" id="PS50075"/>
    </source>
</evidence>
<comment type="cofactor">
    <cofactor evidence="1">
        <name>pantetheine 4'-phosphate</name>
        <dbReference type="ChEBI" id="CHEBI:47942"/>
    </cofactor>
</comment>
<evidence type="ECO:0000256" key="2">
    <source>
        <dbReference type="ARBA" id="ARBA00004792"/>
    </source>
</evidence>
<dbReference type="SUPFAM" id="SSF47336">
    <property type="entry name" value="ACP-like"/>
    <property type="match status" value="1"/>
</dbReference>
<evidence type="ECO:0000256" key="10">
    <source>
        <dbReference type="SAM" id="MobiDB-lite"/>
    </source>
</evidence>
<dbReference type="FunFam" id="3.40.50.720:FF:000209">
    <property type="entry name" value="Polyketide synthase Pks12"/>
    <property type="match status" value="1"/>
</dbReference>
<dbReference type="SUPFAM" id="SSF53901">
    <property type="entry name" value="Thiolase-like"/>
    <property type="match status" value="1"/>
</dbReference>
<feature type="domain" description="Carrier" evidence="11">
    <location>
        <begin position="2159"/>
        <end position="2234"/>
    </location>
</feature>
<dbReference type="InterPro" id="IPR055123">
    <property type="entry name" value="SpnB-like_Rossmann"/>
</dbReference>
<evidence type="ECO:0000256" key="3">
    <source>
        <dbReference type="ARBA" id="ARBA00022450"/>
    </source>
</evidence>
<dbReference type="InterPro" id="IPR032821">
    <property type="entry name" value="PKS_assoc"/>
</dbReference>
<dbReference type="GO" id="GO:0016491">
    <property type="term" value="F:oxidoreductase activity"/>
    <property type="evidence" value="ECO:0007669"/>
    <property type="project" value="InterPro"/>
</dbReference>
<dbReference type="SMART" id="SM00827">
    <property type="entry name" value="PKS_AT"/>
    <property type="match status" value="1"/>
</dbReference>
<dbReference type="SUPFAM" id="SSF50129">
    <property type="entry name" value="GroES-like"/>
    <property type="match status" value="1"/>
</dbReference>
<dbReference type="InterPro" id="IPR042104">
    <property type="entry name" value="PKS_dehydratase_sf"/>
</dbReference>
<dbReference type="InterPro" id="IPR049552">
    <property type="entry name" value="PKS_DH_N"/>
</dbReference>
<dbReference type="SMART" id="SM01294">
    <property type="entry name" value="PKS_PP_betabranch"/>
    <property type="match status" value="1"/>
</dbReference>
<feature type="domain" description="Ketosynthase family 3 (KS3)" evidence="12">
    <location>
        <begin position="33"/>
        <end position="459"/>
    </location>
</feature>
<dbReference type="SUPFAM" id="SSF55048">
    <property type="entry name" value="Probable ACP-binding domain of malonyl-CoA ACP transacylase"/>
    <property type="match status" value="1"/>
</dbReference>
<dbReference type="InterPro" id="IPR014043">
    <property type="entry name" value="Acyl_transferase_dom"/>
</dbReference>
<protein>
    <submittedName>
        <fullName evidence="14">SDR family NAD(P)-dependent oxidoreductase</fullName>
    </submittedName>
</protein>
<dbReference type="CDD" id="cd00833">
    <property type="entry name" value="PKS"/>
    <property type="match status" value="1"/>
</dbReference>
<evidence type="ECO:0000259" key="13">
    <source>
        <dbReference type="PROSITE" id="PS52019"/>
    </source>
</evidence>
<keyword evidence="8" id="KW-0012">Acyltransferase</keyword>
<keyword evidence="7" id="KW-0511">Multifunctional enzyme</keyword>
<dbReference type="Pfam" id="PF13602">
    <property type="entry name" value="ADH_zinc_N_2"/>
    <property type="match status" value="1"/>
</dbReference>
<dbReference type="GO" id="GO:0004315">
    <property type="term" value="F:3-oxoacyl-[acyl-carrier-protein] synthase activity"/>
    <property type="evidence" value="ECO:0007669"/>
    <property type="project" value="InterPro"/>
</dbReference>
<dbReference type="Pfam" id="PF08240">
    <property type="entry name" value="ADH_N"/>
    <property type="match status" value="1"/>
</dbReference>
<dbReference type="InterPro" id="IPR001227">
    <property type="entry name" value="Ac_transferase_dom_sf"/>
</dbReference>
<dbReference type="InterPro" id="IPR002364">
    <property type="entry name" value="Quin_OxRdtase/zeta-crystal_CS"/>
</dbReference>
<dbReference type="InterPro" id="IPR013968">
    <property type="entry name" value="PKS_KR"/>
</dbReference>
<feature type="compositionally biased region" description="Gly residues" evidence="10">
    <location>
        <begin position="590"/>
        <end position="610"/>
    </location>
</feature>
<dbReference type="SUPFAM" id="SSF51735">
    <property type="entry name" value="NAD(P)-binding Rossmann-fold domains"/>
    <property type="match status" value="3"/>
</dbReference>
<dbReference type="InterPro" id="IPR009081">
    <property type="entry name" value="PP-bd_ACP"/>
</dbReference>
<dbReference type="InterPro" id="IPR015083">
    <property type="entry name" value="NorB/c/GfsB-D-like_docking"/>
</dbReference>
<dbReference type="FunFam" id="1.10.1200.10:FF:000007">
    <property type="entry name" value="Probable polyketide synthase pks17"/>
    <property type="match status" value="1"/>
</dbReference>
<name>A0A8H1L5I2_9ACTN</name>
<feature type="active site" description="Proton acceptor; for dehydratase activity" evidence="9">
    <location>
        <position position="1117"/>
    </location>
</feature>
<evidence type="ECO:0000256" key="8">
    <source>
        <dbReference type="ARBA" id="ARBA00023315"/>
    </source>
</evidence>
<dbReference type="Gene3D" id="3.90.180.10">
    <property type="entry name" value="Medium-chain alcohol dehydrogenases, catalytic domain"/>
    <property type="match status" value="1"/>
</dbReference>
<dbReference type="InterPro" id="IPR036347">
    <property type="entry name" value="DEBS_docking_sf"/>
</dbReference>
<dbReference type="FunFam" id="3.90.180.10:FF:000032">
    <property type="entry name" value="Probable polyketide synthase pks1"/>
    <property type="match status" value="1"/>
</dbReference>
<dbReference type="InterPro" id="IPR014030">
    <property type="entry name" value="Ketoacyl_synth_N"/>
</dbReference>
<dbReference type="InterPro" id="IPR036736">
    <property type="entry name" value="ACP-like_sf"/>
</dbReference>
<keyword evidence="3" id="KW-0596">Phosphopantetheine</keyword>
<dbReference type="PANTHER" id="PTHR43775:SF51">
    <property type="entry name" value="INACTIVE PHENOLPHTHIOCEROL SYNTHESIS POLYKETIDE SYNTHASE TYPE I PKS1-RELATED"/>
    <property type="match status" value="1"/>
</dbReference>
<dbReference type="Gene3D" id="3.40.366.10">
    <property type="entry name" value="Malonyl-Coenzyme A Acyl Carrier Protein, domain 2"/>
    <property type="match status" value="1"/>
</dbReference>
<dbReference type="SMART" id="SM00829">
    <property type="entry name" value="PKS_ER"/>
    <property type="match status" value="1"/>
</dbReference>
<feature type="domain" description="PKS/mFAS DH" evidence="13">
    <location>
        <begin position="1084"/>
        <end position="1361"/>
    </location>
</feature>
<evidence type="ECO:0000256" key="7">
    <source>
        <dbReference type="ARBA" id="ARBA00023268"/>
    </source>
</evidence>
<dbReference type="SMART" id="SM00823">
    <property type="entry name" value="PKS_PP"/>
    <property type="match status" value="1"/>
</dbReference>
<evidence type="ECO:0000256" key="1">
    <source>
        <dbReference type="ARBA" id="ARBA00001957"/>
    </source>
</evidence>
<dbReference type="PANTHER" id="PTHR43775">
    <property type="entry name" value="FATTY ACID SYNTHASE"/>
    <property type="match status" value="1"/>
</dbReference>
<evidence type="ECO:0000313" key="15">
    <source>
        <dbReference type="Proteomes" id="UP000298111"/>
    </source>
</evidence>
<accession>A0A8H1L5I2</accession>
<comment type="caution">
    <text evidence="14">The sequence shown here is derived from an EMBL/GenBank/DDBJ whole genome shotgun (WGS) entry which is preliminary data.</text>
</comment>
<dbReference type="Pfam" id="PF00698">
    <property type="entry name" value="Acyl_transf_1"/>
    <property type="match status" value="1"/>
</dbReference>
<dbReference type="Proteomes" id="UP000298111">
    <property type="component" value="Unassembled WGS sequence"/>
</dbReference>
<feature type="region of interest" description="N-terminal hotdog fold" evidence="9">
    <location>
        <begin position="1084"/>
        <end position="1209"/>
    </location>
</feature>
<organism evidence="14 15">
    <name type="scientific">Streptomyces albus</name>
    <dbReference type="NCBI Taxonomy" id="1888"/>
    <lineage>
        <taxon>Bacteria</taxon>
        <taxon>Bacillati</taxon>
        <taxon>Actinomycetota</taxon>
        <taxon>Actinomycetes</taxon>
        <taxon>Kitasatosporales</taxon>
        <taxon>Streptomycetaceae</taxon>
        <taxon>Streptomyces</taxon>
    </lineage>
</organism>
<feature type="region of interest" description="Disordered" evidence="10">
    <location>
        <begin position="2279"/>
        <end position="2300"/>
    </location>
</feature>
<dbReference type="Pfam" id="PF08990">
    <property type="entry name" value="Docking"/>
    <property type="match status" value="1"/>
</dbReference>
<proteinExistence type="predicted"/>
<dbReference type="SUPFAM" id="SSF52151">
    <property type="entry name" value="FabD/lysophospholipase-like"/>
    <property type="match status" value="1"/>
</dbReference>
<dbReference type="InterPro" id="IPR006162">
    <property type="entry name" value="Ppantetheine_attach_site"/>
</dbReference>
<dbReference type="PROSITE" id="PS00606">
    <property type="entry name" value="KS3_1"/>
    <property type="match status" value="1"/>
</dbReference>
<sequence>MVAEQELVGYLKRVTAELYDTRRRLEEAEAVRDEPVAVVAMSCRLPGGVTTPEELWSLVSEGRDAIAPFPADRGWDTAALVDTDGTRPGTSYVGAGGFLADVAGFDAEFFGISPREALAMDPQQRLLLEAAWEACERLGVDPASLRGSRTGVFVGAGMQDYAELVRPVPEAAGYLATGNALAVTAGRVAYVLGAEGPAVTVDTACSSSLVALHQACHALRHGECALALAGGVTVLSSPQVFVEFSAQRGLAPDGRAKSFAAAADGTSWAEGVGLLVLERLADARRNGHEVLALVRGSAVNQDGASNGLTAPSGTAQQHVIRQALANARLSHTQVDLVEAHGTGTALGDPVEARALLAAYGQGRPEDRPLWLGSLKSNIGHTQAAAGVAGVIKTVLALRHRMLPKTLHIDAPTPHVDWSAGAVSLLTRAREWPQTDGRPRRAGVSSFGVSGTNAHVILEEAPHEPADAAPPAPPAAALPVVLATPDTPDAEPAPEAEAAPGTAAVLDAGAVTDAEAVPDGTAAPRPEAASGTADDAGGAEATSHTTAAPGPEATLSPEATQGPTDRPRTTDSPGTTDTPGSPSPGSAGDAGSAGSGEATGTGEAGRGGQAGEAGPVGADSPLVLPWVLSAKSPRALSAQAGRLLAWADGDEARRAPAARIGAALAGTRTAFAHRAVVLGAGHEELRAGLARLADGREHGARRGEPVTGTADAGRRVVLVFPGQGAQWEGMARPLLRSSPVFAARLRECARVLDGLTGWSLIDVLEGRPGTPPPDRVDVVQPALFAVGVALAGLWRSCGVVPAAVMGHSQGEIAAACVAGALSLQDAARVVAVRSRALRALSGTCGMLSVHASARSVARWLADGHPRLATASVNARETTVVSGPIDALRRFAAEREAAGTHVRWIAVDYGSHSAQVEAVEAELAAELAGIGPRPATTPLFSTVEGDWADGTALDAGYWYRNLRRTVLFAPAVEELARQGHDTFIEVSPHPVLSTGIEETLREGCASGPVAVTGTLRRERGGWETFLRSLARVWARGVDVDWRAALPGADGRRVALPTYPFQHRRYWPDGVSGSGEVTGAGLDPAGHRLLGALVTGTGQDEGLECTGRLSLPVQPWLADHVVGDAVLLPGTAYVELALHAGTLAGCPRIGELTLTAPLDLADGAVRRLRVRVGAAGESGGRAVRVWARREDEPGQDWRLHAEGTVVPEGPAPAADLAQWPPPGAVPLATDGLYRRFADAGLAYGPLFRGLRAAWSAGEDVWAEVALPDSAGTDGFGLHPALLDACLHTVALATPADDPAGTSEVLLPFHWEGVSLHAVGASALRVRLRRTGAAAFSLVIADAAGRPVLSADSLAVRARSADRAPGDTSVPDGLYRQAWFPDRSAIAPDTPPAALFLGGGRAAFWAGQAPVRPGLEAALAALPPGGRLPDQVVVCWDDGQATPQTALETVHQWLAEERAAGSRLVVLTRGAVTTGAGDPPVAPAQAAVWGLVRSAQSEHPGRFLLVDAHDRPADVAALPAVLAGGETQYALRDGVVHVARLVRPEARWLTPPPGAPAWRLEAGEGSTLDSLAPVPAPEAAAALAPGQVRIAVRAAGLNFRDVLLALGMYPGGGALGSEAAGVVVECAADVTRCAVGDRVCGVLPHAFGPLAVADQRTVAPVPAGWTFAQAATVPVAFLTAYYALVDLAGVRPGERVLVHAAAGGVGMAAVQLARHLGAEVFGTASPGKWDTLRGCGLDDDHIANSRTGEFGAAFRAATGGAGMDVVLNSLTGQLVDVSLGLCARGARFVEMGKTDVRAADAFEEQAVTYRAFDLAEAGPERVREMLDTLLGLFASGALEPLPVTAWDIGQAPDAFRHLAQARHTGKLALTVPRPPDPDGTVLITGGTGTLGGLLARHLVTAHGARRLLLVSRSGAAARGVEALRRELTEEGCHVTVAACDVTDRAALRGLLADIPAAHPLTAVVHAAGVLDDGLVTALTPGRLHRVLAPKADAAQALHEETASADLAAFVTFSSAAGLLGAPGQGSYAAANAYLDGLAHQRRTRGLPGLSLAWGIWEEASGMTGHLGEAGLRRLARDGMLPLPTGTALELFDAAWSDGRHGVLAPVRLSLPVLRARAERGELPPLFHRLAGVHMRRSAQDAAEADASSSVRRLAALPAARRREALLEYVRRTAAAVLGHGDDATVEPDQAFRELGFDSLTAVELRNRINGATGLHLPVTLVFDFPTPRALAERLDTGLAPAEPEGDGGLEEALDRLEERLAAAPEETAHDQVAARLRSLARRWEERRGPAGDGEGDDLDLELADDEEMFSLIDRELGTR</sequence>
<dbReference type="GO" id="GO:0008270">
    <property type="term" value="F:zinc ion binding"/>
    <property type="evidence" value="ECO:0007669"/>
    <property type="project" value="InterPro"/>
</dbReference>
<feature type="compositionally biased region" description="Acidic residues" evidence="10">
    <location>
        <begin position="2289"/>
        <end position="2300"/>
    </location>
</feature>
<dbReference type="InterPro" id="IPR011032">
    <property type="entry name" value="GroES-like_sf"/>
</dbReference>
<dbReference type="InterPro" id="IPR057326">
    <property type="entry name" value="KR_dom"/>
</dbReference>
<evidence type="ECO:0000256" key="9">
    <source>
        <dbReference type="PROSITE-ProRule" id="PRU01363"/>
    </source>
</evidence>
<dbReference type="Gene3D" id="1.20.5.1140">
    <property type="entry name" value="Docking domain of the erythromycin polyketide synthase (DEBS)"/>
    <property type="match status" value="1"/>
</dbReference>
<dbReference type="InterPro" id="IPR020807">
    <property type="entry name" value="PKS_DH"/>
</dbReference>
<feature type="region of interest" description="C-terminal hotdog fold" evidence="9">
    <location>
        <begin position="1221"/>
        <end position="1361"/>
    </location>
</feature>
<dbReference type="Pfam" id="PF22953">
    <property type="entry name" value="SpnB_Rossmann"/>
    <property type="match status" value="1"/>
</dbReference>
<dbReference type="CDD" id="cd08956">
    <property type="entry name" value="KR_3_FAS_SDR_x"/>
    <property type="match status" value="1"/>
</dbReference>
<dbReference type="Gene3D" id="3.40.50.11460">
    <property type="match status" value="1"/>
</dbReference>
<keyword evidence="6" id="KW-0045">Antibiotic biosynthesis</keyword>
<dbReference type="SMART" id="SM00825">
    <property type="entry name" value="PKS_KS"/>
    <property type="match status" value="1"/>
</dbReference>
<dbReference type="Pfam" id="PF21089">
    <property type="entry name" value="PKS_DH_N"/>
    <property type="match status" value="1"/>
</dbReference>
<dbReference type="InterPro" id="IPR036291">
    <property type="entry name" value="NAD(P)-bd_dom_sf"/>
</dbReference>
<dbReference type="Gene3D" id="3.40.50.720">
    <property type="entry name" value="NAD(P)-binding Rossmann-like Domain"/>
    <property type="match status" value="1"/>
</dbReference>
<dbReference type="SMART" id="SM00826">
    <property type="entry name" value="PKS_DH"/>
    <property type="match status" value="1"/>
</dbReference>
<dbReference type="InterPro" id="IPR015357">
    <property type="entry name" value="EryA2_docking"/>
</dbReference>
<dbReference type="InterPro" id="IPR050091">
    <property type="entry name" value="PKS_NRPS_Biosynth_Enz"/>
</dbReference>
<dbReference type="InterPro" id="IPR049551">
    <property type="entry name" value="PKS_DH_C"/>
</dbReference>
<dbReference type="FunFam" id="3.40.47.10:FF:000019">
    <property type="entry name" value="Polyketide synthase type I"/>
    <property type="match status" value="1"/>
</dbReference>
<dbReference type="InterPro" id="IPR016035">
    <property type="entry name" value="Acyl_Trfase/lysoPLipase"/>
</dbReference>
<dbReference type="GO" id="GO:0031177">
    <property type="term" value="F:phosphopantetheine binding"/>
    <property type="evidence" value="ECO:0007669"/>
    <property type="project" value="InterPro"/>
</dbReference>
<dbReference type="SUPFAM" id="SSF101166">
    <property type="entry name" value="Docking domain A of the erythromycin polyketide synthase (DEBS)"/>
    <property type="match status" value="1"/>
</dbReference>
<dbReference type="PROSITE" id="PS00012">
    <property type="entry name" value="PHOSPHOPANTETHEINE"/>
    <property type="match status" value="1"/>
</dbReference>
<dbReference type="PROSITE" id="PS50075">
    <property type="entry name" value="CARRIER"/>
    <property type="match status" value="1"/>
</dbReference>
<dbReference type="Gene3D" id="3.30.70.3290">
    <property type="match status" value="1"/>
</dbReference>
<keyword evidence="5" id="KW-0808">Transferase</keyword>
<dbReference type="InterPro" id="IPR016039">
    <property type="entry name" value="Thiolase-like"/>
</dbReference>
<dbReference type="SMART" id="SM00822">
    <property type="entry name" value="PKS_KR"/>
    <property type="match status" value="1"/>
</dbReference>
<dbReference type="GO" id="GO:0006633">
    <property type="term" value="P:fatty acid biosynthetic process"/>
    <property type="evidence" value="ECO:0007669"/>
    <property type="project" value="InterPro"/>
</dbReference>
<feature type="compositionally biased region" description="Low complexity" evidence="10">
    <location>
        <begin position="569"/>
        <end position="589"/>
    </location>
</feature>